<reference evidence="1 2" key="1">
    <citation type="submission" date="2019-08" db="EMBL/GenBank/DDBJ databases">
        <title>Complete genome sequence of Candidatus Uab amorphum.</title>
        <authorList>
            <person name="Shiratori T."/>
            <person name="Suzuki S."/>
            <person name="Kakizawa Y."/>
            <person name="Ishida K."/>
        </authorList>
    </citation>
    <scope>NUCLEOTIDE SEQUENCE [LARGE SCALE GENOMIC DNA]</scope>
    <source>
        <strain evidence="1 2">SRT547</strain>
    </source>
</reference>
<dbReference type="InterPro" id="IPR013078">
    <property type="entry name" value="His_Pase_superF_clade-1"/>
</dbReference>
<dbReference type="Pfam" id="PF00300">
    <property type="entry name" value="His_Phos_1"/>
    <property type="match status" value="1"/>
</dbReference>
<evidence type="ECO:0000313" key="1">
    <source>
        <dbReference type="EMBL" id="BBM83339.1"/>
    </source>
</evidence>
<sequence length="177" mass="20460">MSKTIKLYLVRHAQPQTLRYKNYFPGPPLGTHGINQAQTMAKYLCTKGIEQVYTSDFTRVIQTLQPFLDTYTKKITPVVDKALWEREKEVESHESLVTRVTTWISNKSHVITNNTAIFSHCGPINMILQYFDPDKTILHYPYTCPFLCHTPLAGVWELDLEDFCLVNGKLIFVDDME</sequence>
<dbReference type="InterPro" id="IPR029033">
    <property type="entry name" value="His_PPase_superfam"/>
</dbReference>
<dbReference type="SUPFAM" id="SSF53254">
    <property type="entry name" value="Phosphoglycerate mutase-like"/>
    <property type="match status" value="1"/>
</dbReference>
<organism evidence="1 2">
    <name type="scientific">Uabimicrobium amorphum</name>
    <dbReference type="NCBI Taxonomy" id="2596890"/>
    <lineage>
        <taxon>Bacteria</taxon>
        <taxon>Pseudomonadati</taxon>
        <taxon>Planctomycetota</taxon>
        <taxon>Candidatus Uabimicrobiia</taxon>
        <taxon>Candidatus Uabimicrobiales</taxon>
        <taxon>Candidatus Uabimicrobiaceae</taxon>
        <taxon>Candidatus Uabimicrobium</taxon>
    </lineage>
</organism>
<proteinExistence type="predicted"/>
<dbReference type="KEGG" id="uam:UABAM_01691"/>
<dbReference type="InterPro" id="IPR050275">
    <property type="entry name" value="PGM_Phosphatase"/>
</dbReference>
<dbReference type="GO" id="GO:0005737">
    <property type="term" value="C:cytoplasm"/>
    <property type="evidence" value="ECO:0007669"/>
    <property type="project" value="TreeGrafter"/>
</dbReference>
<name>A0A5S9IK35_UABAM</name>
<evidence type="ECO:0000313" key="2">
    <source>
        <dbReference type="Proteomes" id="UP000326354"/>
    </source>
</evidence>
<dbReference type="CDD" id="cd07067">
    <property type="entry name" value="HP_PGM_like"/>
    <property type="match status" value="1"/>
</dbReference>
<dbReference type="SMART" id="SM00855">
    <property type="entry name" value="PGAM"/>
    <property type="match status" value="1"/>
</dbReference>
<protein>
    <submittedName>
        <fullName evidence="1">Phosphoglycerate mutase</fullName>
    </submittedName>
</protein>
<dbReference type="EMBL" id="AP019860">
    <property type="protein sequence ID" value="BBM83339.1"/>
    <property type="molecule type" value="Genomic_DNA"/>
</dbReference>
<dbReference type="GO" id="GO:0016791">
    <property type="term" value="F:phosphatase activity"/>
    <property type="evidence" value="ECO:0007669"/>
    <property type="project" value="TreeGrafter"/>
</dbReference>
<dbReference type="PANTHER" id="PTHR48100:SF1">
    <property type="entry name" value="HISTIDINE PHOSPHATASE FAMILY PROTEIN-RELATED"/>
    <property type="match status" value="1"/>
</dbReference>
<keyword evidence="2" id="KW-1185">Reference proteome</keyword>
<accession>A0A5S9IK35</accession>
<gene>
    <name evidence="1" type="ORF">UABAM_01691</name>
</gene>
<dbReference type="Gene3D" id="3.40.50.1240">
    <property type="entry name" value="Phosphoglycerate mutase-like"/>
    <property type="match status" value="1"/>
</dbReference>
<dbReference type="AlphaFoldDB" id="A0A5S9IK35"/>
<dbReference type="Proteomes" id="UP000326354">
    <property type="component" value="Chromosome"/>
</dbReference>
<dbReference type="PANTHER" id="PTHR48100">
    <property type="entry name" value="BROAD-SPECIFICITY PHOSPHATASE YOR283W-RELATED"/>
    <property type="match status" value="1"/>
</dbReference>
<dbReference type="RefSeq" id="WP_229759370.1">
    <property type="nucleotide sequence ID" value="NZ_AP019860.1"/>
</dbReference>